<accession>A0A9D4KX16</accession>
<gene>
    <name evidence="1" type="ORF">DPMN_090061</name>
</gene>
<protein>
    <submittedName>
        <fullName evidence="1">Uncharacterized protein</fullName>
    </submittedName>
</protein>
<proteinExistence type="predicted"/>
<evidence type="ECO:0000313" key="1">
    <source>
        <dbReference type="EMBL" id="KAH3847730.1"/>
    </source>
</evidence>
<comment type="caution">
    <text evidence="1">The sequence shown here is derived from an EMBL/GenBank/DDBJ whole genome shotgun (WGS) entry which is preliminary data.</text>
</comment>
<dbReference type="AlphaFoldDB" id="A0A9D4KX16"/>
<name>A0A9D4KX16_DREPO</name>
<reference evidence="1" key="1">
    <citation type="journal article" date="2019" name="bioRxiv">
        <title>The Genome of the Zebra Mussel, Dreissena polymorpha: A Resource for Invasive Species Research.</title>
        <authorList>
            <person name="McCartney M.A."/>
            <person name="Auch B."/>
            <person name="Kono T."/>
            <person name="Mallez S."/>
            <person name="Zhang Y."/>
            <person name="Obille A."/>
            <person name="Becker A."/>
            <person name="Abrahante J.E."/>
            <person name="Garbe J."/>
            <person name="Badalamenti J.P."/>
            <person name="Herman A."/>
            <person name="Mangelson H."/>
            <person name="Liachko I."/>
            <person name="Sullivan S."/>
            <person name="Sone E.D."/>
            <person name="Koren S."/>
            <person name="Silverstein K.A.T."/>
            <person name="Beckman K.B."/>
            <person name="Gohl D.M."/>
        </authorList>
    </citation>
    <scope>NUCLEOTIDE SEQUENCE</scope>
    <source>
        <strain evidence="1">Duluth1</strain>
        <tissue evidence="1">Whole animal</tissue>
    </source>
</reference>
<organism evidence="1 2">
    <name type="scientific">Dreissena polymorpha</name>
    <name type="common">Zebra mussel</name>
    <name type="synonym">Mytilus polymorpha</name>
    <dbReference type="NCBI Taxonomy" id="45954"/>
    <lineage>
        <taxon>Eukaryota</taxon>
        <taxon>Metazoa</taxon>
        <taxon>Spiralia</taxon>
        <taxon>Lophotrochozoa</taxon>
        <taxon>Mollusca</taxon>
        <taxon>Bivalvia</taxon>
        <taxon>Autobranchia</taxon>
        <taxon>Heteroconchia</taxon>
        <taxon>Euheterodonta</taxon>
        <taxon>Imparidentia</taxon>
        <taxon>Neoheterodontei</taxon>
        <taxon>Myida</taxon>
        <taxon>Dreissenoidea</taxon>
        <taxon>Dreissenidae</taxon>
        <taxon>Dreissena</taxon>
    </lineage>
</organism>
<dbReference type="EMBL" id="JAIWYP010000003">
    <property type="protein sequence ID" value="KAH3847730.1"/>
    <property type="molecule type" value="Genomic_DNA"/>
</dbReference>
<sequence length="219" mass="24990">MFYFLTDAVAAESDAFFAKPLDFFFSDAEDINSLTDVIPEAGPVEDIDIGGFSANEFIVCLDRPYTYSPDVVLEDFILSKLRESCEQALKSDKKFMYMTNSSNLKCIELYDSDEHWETPRVKTCISVDKDLAIKIMVQCKSLPDSHTIYRRIGSSCYSIKSIQKVFDIISDYHICEGNNDAELQDLIPVGSFMDITKGNKYQGYRDSFFQPVNDKIKEM</sequence>
<dbReference type="Proteomes" id="UP000828390">
    <property type="component" value="Unassembled WGS sequence"/>
</dbReference>
<keyword evidence="2" id="KW-1185">Reference proteome</keyword>
<reference evidence="1" key="2">
    <citation type="submission" date="2020-11" db="EMBL/GenBank/DDBJ databases">
        <authorList>
            <person name="McCartney M.A."/>
            <person name="Auch B."/>
            <person name="Kono T."/>
            <person name="Mallez S."/>
            <person name="Becker A."/>
            <person name="Gohl D.M."/>
            <person name="Silverstein K.A.T."/>
            <person name="Koren S."/>
            <person name="Bechman K.B."/>
            <person name="Herman A."/>
            <person name="Abrahante J.E."/>
            <person name="Garbe J."/>
        </authorList>
    </citation>
    <scope>NUCLEOTIDE SEQUENCE</scope>
    <source>
        <strain evidence="1">Duluth1</strain>
        <tissue evidence="1">Whole animal</tissue>
    </source>
</reference>
<evidence type="ECO:0000313" key="2">
    <source>
        <dbReference type="Proteomes" id="UP000828390"/>
    </source>
</evidence>